<dbReference type="Proteomes" id="UP000198539">
    <property type="component" value="Unassembled WGS sequence"/>
</dbReference>
<evidence type="ECO:0000313" key="3">
    <source>
        <dbReference type="Proteomes" id="UP000198539"/>
    </source>
</evidence>
<dbReference type="EMBL" id="FNOM01000016">
    <property type="protein sequence ID" value="SDX70646.1"/>
    <property type="molecule type" value="Genomic_DNA"/>
</dbReference>
<keyword evidence="3" id="KW-1185">Reference proteome</keyword>
<feature type="transmembrane region" description="Helical" evidence="1">
    <location>
        <begin position="12"/>
        <end position="39"/>
    </location>
</feature>
<gene>
    <name evidence="2" type="ORF">SAMN04488238_11629</name>
</gene>
<organism evidence="2 3">
    <name type="scientific">Roseicitreum antarcticum</name>
    <dbReference type="NCBI Taxonomy" id="564137"/>
    <lineage>
        <taxon>Bacteria</taxon>
        <taxon>Pseudomonadati</taxon>
        <taxon>Pseudomonadota</taxon>
        <taxon>Alphaproteobacteria</taxon>
        <taxon>Rhodobacterales</taxon>
        <taxon>Paracoccaceae</taxon>
        <taxon>Roseicitreum</taxon>
    </lineage>
</organism>
<reference evidence="2 3" key="1">
    <citation type="submission" date="2016-10" db="EMBL/GenBank/DDBJ databases">
        <authorList>
            <person name="de Groot N.N."/>
        </authorList>
    </citation>
    <scope>NUCLEOTIDE SEQUENCE [LARGE SCALE GENOMIC DNA]</scope>
    <source>
        <strain evidence="2 3">CGMCC 1.8894</strain>
    </source>
</reference>
<accession>A0A1H3DW51</accession>
<dbReference type="AlphaFoldDB" id="A0A1H3DW51"/>
<proteinExistence type="predicted"/>
<evidence type="ECO:0000256" key="1">
    <source>
        <dbReference type="SAM" id="Phobius"/>
    </source>
</evidence>
<keyword evidence="1" id="KW-1133">Transmembrane helix</keyword>
<dbReference type="RefSeq" id="WP_092892039.1">
    <property type="nucleotide sequence ID" value="NZ_CP061498.1"/>
</dbReference>
<keyword evidence="1" id="KW-0812">Transmembrane</keyword>
<evidence type="ECO:0000313" key="2">
    <source>
        <dbReference type="EMBL" id="SDX70646.1"/>
    </source>
</evidence>
<name>A0A1H3DW51_9RHOB</name>
<sequence length="41" mass="4593">MMEDGMMMGEGMIWGMGLWGLVLAVLVVLIIAALVKYVFFR</sequence>
<protein>
    <submittedName>
        <fullName evidence="2">Uncharacterized protein</fullName>
    </submittedName>
</protein>
<keyword evidence="1" id="KW-0472">Membrane</keyword>